<reference evidence="1" key="1">
    <citation type="submission" date="2021-02" db="EMBL/GenBank/DDBJ databases">
        <authorList>
            <consortium name="DOE Joint Genome Institute"/>
            <person name="Ahrendt S."/>
            <person name="Looney B.P."/>
            <person name="Miyauchi S."/>
            <person name="Morin E."/>
            <person name="Drula E."/>
            <person name="Courty P.E."/>
            <person name="Chicoki N."/>
            <person name="Fauchery L."/>
            <person name="Kohler A."/>
            <person name="Kuo A."/>
            <person name="Labutti K."/>
            <person name="Pangilinan J."/>
            <person name="Lipzen A."/>
            <person name="Riley R."/>
            <person name="Andreopoulos W."/>
            <person name="He G."/>
            <person name="Johnson J."/>
            <person name="Barry K.W."/>
            <person name="Grigoriev I.V."/>
            <person name="Nagy L."/>
            <person name="Hibbett D."/>
            <person name="Henrissat B."/>
            <person name="Matheny P.B."/>
            <person name="Labbe J."/>
            <person name="Martin F."/>
        </authorList>
    </citation>
    <scope>NUCLEOTIDE SEQUENCE</scope>
    <source>
        <strain evidence="1">EC-137</strain>
    </source>
</reference>
<evidence type="ECO:0000313" key="1">
    <source>
        <dbReference type="EMBL" id="KAI0032508.1"/>
    </source>
</evidence>
<accession>A0ACB8QLP2</accession>
<sequence>MASSLPPNAVNGAARNDPLRDPAAKDNATTHTFDPDASPEEKAAAAGKARANLKSMAGGTNGHADAEVAIDTGDAGVVPTITIDDFDKPKAKNAQSPTSSAGPTGPTSNDVPHPPGAMPTSSAPHVPDWFRIGWQSFTNLSGAPEDEDVKERRMLHAFISEQYYGEWYHNAALIIFAVVSSHFLTRFGLGWGWLFIVLAVCNTYYTTSMARVRRRARDDIQRELTKTALITETESAEWINEFLERFWLIYEPVLSATIVASVDQILSTNCPTFLDGIRLTSFTLGTKAPRIDKVRTFPRTENDTVVMDWGISFTPNDLSDLTPRQQAQKVNPKIVLSIRVGKGGVVVTLPILVEDITFSGLMRIRLRLVSNFPHVQTVDVSFLEKPVIDYVLKPIGGETFGFDIANIPGLSSFIRDTTHSILGPMMYDPNVFTLNLEQLLSGAPLDSAIGVLKVTVRHARGIKGAKIGGGTPDPYVSISVNNTKELARTKYKSNTTNPTWNETKFVLINNLSDNLMLTVMDYNDHRKNSELGAAVFELSKLVDDATQEDVVLKILKDGKDRGELHVDAEFFPTLQPQTNESGVEELPESNVGIVRFVVHQAKDLDTSKVHTADVNAYTKVFVGGGKEPINKSLVAKHTLQPVWECATEYLCADRTNSVLTVKVIDDRDFLKDPVIGYISVRLEDLLAARKDAGRDWWPLSGCKGGRLRLSADWKPVNMPGALHGANQYKPPIGVVRMWLKKATDVKNVEAALGGKSDPYVRVMVNGTIQARTEVVNNNLNPEWDQIIYTPVHSVRETMLLEIMDYQHLTKDRSLGTVEVPVKSLVEEVPAGEGDLLFPYRSTGKREEAAPIRLDRGNAFKGQLHYVAEFVPGWAVRGVGFEAGGKLLGTVPEEASATSDGDGGFVADWGSSSSSEDLPNGVTASKPLVEKMPNASMSPTSPVASEHPAQQRTHRTTKSTDTTRTTETVTSMVTSATGKTAETRDTSPGESAKEPETGVQVPKDELLTQQSGVMVLHILGGEISRKARLEVLLDEGYWPAFGTPRANSTKMHWMFVGEGFVKELDFGRVTFRLNTADEGDKDEVLAEWRGDTKPFLQRAMDGPTKIQLIDQDGKPHGMVEVEARYVPVPVHLEPRESINNMGVLKVSLIDGQGIRGVDRSGKSDPFCVFSLNGQKVFKSQTKKKTLNPVWDEEFAVSVPSRVGSNFEVDVFDWNQIEQAKFLGSGKINLEDLEPFHGVERSVTLQHVKHGEAGQVRIALLFQPEIIMRTRKNTSTFSSAGRAMTQIGAAPINVGKGVFHGVTGIFKHHGGGDSSDEDLPRTATVGGAVPDLPGAQMSQPVGASEHMGVTGVVPASGSANSIAPPLEPGSLKVTVLEAKDIYSGPDSVKPYVAIRVGDKEYKTKHAGKTVTPEWNETFEFACSASTPRLYAEIFDHHTLGKDKLLSEAEIDIWKHIQPVGQSAADVFVEMRGEGQGLLKLRLEFDSDPVQGRKSFSSGDKSMFSSPSRFNVRGRRPTIVDKKRGADSDNSS</sequence>
<comment type="caution">
    <text evidence="1">The sequence shown here is derived from an EMBL/GenBank/DDBJ whole genome shotgun (WGS) entry which is preliminary data.</text>
</comment>
<evidence type="ECO:0000313" key="2">
    <source>
        <dbReference type="Proteomes" id="UP000814128"/>
    </source>
</evidence>
<dbReference type="EMBL" id="MU273544">
    <property type="protein sequence ID" value="KAI0032508.1"/>
    <property type="molecule type" value="Genomic_DNA"/>
</dbReference>
<organism evidence="1 2">
    <name type="scientific">Vararia minispora EC-137</name>
    <dbReference type="NCBI Taxonomy" id="1314806"/>
    <lineage>
        <taxon>Eukaryota</taxon>
        <taxon>Fungi</taxon>
        <taxon>Dikarya</taxon>
        <taxon>Basidiomycota</taxon>
        <taxon>Agaricomycotina</taxon>
        <taxon>Agaricomycetes</taxon>
        <taxon>Russulales</taxon>
        <taxon>Lachnocladiaceae</taxon>
        <taxon>Vararia</taxon>
    </lineage>
</organism>
<dbReference type="Proteomes" id="UP000814128">
    <property type="component" value="Unassembled WGS sequence"/>
</dbReference>
<reference evidence="1" key="2">
    <citation type="journal article" date="2022" name="New Phytol.">
        <title>Evolutionary transition to the ectomycorrhizal habit in the genomes of a hyperdiverse lineage of mushroom-forming fungi.</title>
        <authorList>
            <person name="Looney B."/>
            <person name="Miyauchi S."/>
            <person name="Morin E."/>
            <person name="Drula E."/>
            <person name="Courty P.E."/>
            <person name="Kohler A."/>
            <person name="Kuo A."/>
            <person name="LaButti K."/>
            <person name="Pangilinan J."/>
            <person name="Lipzen A."/>
            <person name="Riley R."/>
            <person name="Andreopoulos W."/>
            <person name="He G."/>
            <person name="Johnson J."/>
            <person name="Nolan M."/>
            <person name="Tritt A."/>
            <person name="Barry K.W."/>
            <person name="Grigoriev I.V."/>
            <person name="Nagy L.G."/>
            <person name="Hibbett D."/>
            <person name="Henrissat B."/>
            <person name="Matheny P.B."/>
            <person name="Labbe J."/>
            <person name="Martin F.M."/>
        </authorList>
    </citation>
    <scope>NUCLEOTIDE SEQUENCE</scope>
    <source>
        <strain evidence="1">EC-137</strain>
    </source>
</reference>
<proteinExistence type="predicted"/>
<protein>
    <submittedName>
        <fullName evidence="1">Tricalbin</fullName>
    </submittedName>
</protein>
<gene>
    <name evidence="1" type="ORF">K488DRAFT_49760</name>
</gene>
<keyword evidence="2" id="KW-1185">Reference proteome</keyword>
<name>A0ACB8QLP2_9AGAM</name>